<dbReference type="Pfam" id="PF03706">
    <property type="entry name" value="LPG_synthase_TM"/>
    <property type="match status" value="1"/>
</dbReference>
<keyword evidence="4 6" id="KW-1133">Transmembrane helix</keyword>
<comment type="similarity">
    <text evidence="6">Belongs to the LPG synthase family.</text>
</comment>
<dbReference type="PANTHER" id="PTHR37693">
    <property type="entry name" value="PHOSPHATIDYLGLYCEROL LYSYLTRANSFERASE"/>
    <property type="match status" value="1"/>
</dbReference>
<evidence type="ECO:0000256" key="7">
    <source>
        <dbReference type="SAM" id="MobiDB-lite"/>
    </source>
</evidence>
<evidence type="ECO:0000313" key="8">
    <source>
        <dbReference type="EMBL" id="ANZ68254.1"/>
    </source>
</evidence>
<keyword evidence="2" id="KW-1003">Cell membrane</keyword>
<dbReference type="GO" id="GO:0050071">
    <property type="term" value="F:phosphatidylglycerol lysyltransferase activity"/>
    <property type="evidence" value="ECO:0007669"/>
    <property type="project" value="UniProtKB-EC"/>
</dbReference>
<keyword evidence="5 6" id="KW-0472">Membrane</keyword>
<dbReference type="AlphaFoldDB" id="A0A1B2J1Q4"/>
<evidence type="ECO:0000256" key="6">
    <source>
        <dbReference type="RuleBase" id="RU363042"/>
    </source>
</evidence>
<feature type="transmembrane region" description="Helical" evidence="6">
    <location>
        <begin position="258"/>
        <end position="280"/>
    </location>
</feature>
<dbReference type="PANTHER" id="PTHR37693:SF1">
    <property type="entry name" value="INTEGRAL MEMBRANE PROTEIN"/>
    <property type="match status" value="1"/>
</dbReference>
<dbReference type="OrthoDB" id="9810654at2"/>
<feature type="transmembrane region" description="Helical" evidence="6">
    <location>
        <begin position="228"/>
        <end position="246"/>
    </location>
</feature>
<feature type="transmembrane region" description="Helical" evidence="6">
    <location>
        <begin position="305"/>
        <end position="330"/>
    </location>
</feature>
<feature type="transmembrane region" description="Helical" evidence="6">
    <location>
        <begin position="124"/>
        <end position="146"/>
    </location>
</feature>
<dbReference type="STRING" id="240427.AYR62_07840"/>
<dbReference type="GO" id="GO:0005886">
    <property type="term" value="C:plasma membrane"/>
    <property type="evidence" value="ECO:0007669"/>
    <property type="project" value="UniProtKB-SubCell"/>
</dbReference>
<evidence type="ECO:0000256" key="1">
    <source>
        <dbReference type="ARBA" id="ARBA00004651"/>
    </source>
</evidence>
<proteinExistence type="inferred from homology"/>
<evidence type="ECO:0000256" key="5">
    <source>
        <dbReference type="ARBA" id="ARBA00023136"/>
    </source>
</evidence>
<keyword evidence="6" id="KW-0808">Transferase</keyword>
<dbReference type="EMBL" id="CP014924">
    <property type="protein sequence ID" value="ANZ68254.1"/>
    <property type="molecule type" value="Genomic_DNA"/>
</dbReference>
<dbReference type="InterPro" id="IPR022791">
    <property type="entry name" value="L-PG_synthase/AglD"/>
</dbReference>
<organism evidence="8 9">
    <name type="scientific">Secundilactobacillus paracollinoides</name>
    <dbReference type="NCBI Taxonomy" id="240427"/>
    <lineage>
        <taxon>Bacteria</taxon>
        <taxon>Bacillati</taxon>
        <taxon>Bacillota</taxon>
        <taxon>Bacilli</taxon>
        <taxon>Lactobacillales</taxon>
        <taxon>Lactobacillaceae</taxon>
        <taxon>Secundilactobacillus</taxon>
    </lineage>
</organism>
<gene>
    <name evidence="6" type="primary">mprF</name>
    <name evidence="8" type="ORF">AYR63_14735</name>
</gene>
<dbReference type="Proteomes" id="UP000093267">
    <property type="component" value="Chromosome"/>
</dbReference>
<feature type="transmembrane region" description="Helical" evidence="6">
    <location>
        <begin position="152"/>
        <end position="177"/>
    </location>
</feature>
<protein>
    <recommendedName>
        <fullName evidence="6">Phosphatidylglycerol lysyltransferase</fullName>
        <ecNumber evidence="6">2.3.2.3</ecNumber>
    </recommendedName>
    <alternativeName>
        <fullName evidence="6">Lysylphosphatidylglycerol synthase</fullName>
    </alternativeName>
</protein>
<comment type="function">
    <text evidence="6">Catalyzes the transfer of a lysyl group from L-lysyl-tRNA(Lys) to membrane-bound phosphatidylglycerol (PG), which produces lysylphosphatidylglycerol (LPG), a major component of the bacterial membrane with a positive net charge. LPG synthesis contributes to bacterial virulence as it is involved in the resistance mechanism against cationic antimicrobial peptides (CAMP) produces by the host's immune system (defensins, cathelicidins) and by the competing microorganisms.</text>
</comment>
<dbReference type="NCBIfam" id="TIGR00374">
    <property type="entry name" value="flippase-like domain"/>
    <property type="match status" value="1"/>
</dbReference>
<evidence type="ECO:0000256" key="2">
    <source>
        <dbReference type="ARBA" id="ARBA00022475"/>
    </source>
</evidence>
<feature type="region of interest" description="Disordered" evidence="7">
    <location>
        <begin position="335"/>
        <end position="357"/>
    </location>
</feature>
<feature type="transmembrane region" description="Helical" evidence="6">
    <location>
        <begin position="41"/>
        <end position="66"/>
    </location>
</feature>
<keyword evidence="6" id="KW-0443">Lipid metabolism</keyword>
<keyword evidence="6" id="KW-0046">Antibiotic resistance</keyword>
<evidence type="ECO:0000256" key="4">
    <source>
        <dbReference type="ARBA" id="ARBA00022989"/>
    </source>
</evidence>
<dbReference type="EC" id="2.3.2.3" evidence="6"/>
<name>A0A1B2J1Q4_9LACO</name>
<dbReference type="GO" id="GO:0006629">
    <property type="term" value="P:lipid metabolic process"/>
    <property type="evidence" value="ECO:0007669"/>
    <property type="project" value="UniProtKB-KW"/>
</dbReference>
<comment type="subcellular location">
    <subcellularLocation>
        <location evidence="1 6">Cell membrane</location>
        <topology evidence="1 6">Multi-pass membrane protein</topology>
    </subcellularLocation>
</comment>
<reference evidence="8 9" key="1">
    <citation type="submission" date="2016-03" db="EMBL/GenBank/DDBJ databases">
        <title>Pediococcus and Lactobacillus from brewery environment - whole genome sequencing and assembly.</title>
        <authorList>
            <person name="Behr J."/>
            <person name="Geissler A.J."/>
            <person name="Vogel R.F."/>
        </authorList>
    </citation>
    <scope>NUCLEOTIDE SEQUENCE [LARGE SCALE GENOMIC DNA]</scope>
    <source>
        <strain evidence="8 9">TMW 1.1995</strain>
    </source>
</reference>
<evidence type="ECO:0000313" key="9">
    <source>
        <dbReference type="Proteomes" id="UP000093267"/>
    </source>
</evidence>
<dbReference type="GO" id="GO:0046677">
    <property type="term" value="P:response to antibiotic"/>
    <property type="evidence" value="ECO:0007669"/>
    <property type="project" value="UniProtKB-KW"/>
</dbReference>
<evidence type="ECO:0000256" key="3">
    <source>
        <dbReference type="ARBA" id="ARBA00022692"/>
    </source>
</evidence>
<accession>A0A1B2J1Q4</accession>
<comment type="catalytic activity">
    <reaction evidence="6">
        <text>L-lysyl-tRNA(Lys) + a 1,2-diacyl-sn-glycero-3-phospho-(1'-sn-glycerol) = a 1,2-diacyl-sn-glycero-3-phospho-1'-(3'-O-L-lysyl)-sn-glycerol + tRNA(Lys)</text>
        <dbReference type="Rhea" id="RHEA:10668"/>
        <dbReference type="Rhea" id="RHEA-COMP:9696"/>
        <dbReference type="Rhea" id="RHEA-COMP:9697"/>
        <dbReference type="ChEBI" id="CHEBI:64716"/>
        <dbReference type="ChEBI" id="CHEBI:75792"/>
        <dbReference type="ChEBI" id="CHEBI:78442"/>
        <dbReference type="ChEBI" id="CHEBI:78529"/>
        <dbReference type="EC" id="2.3.2.3"/>
    </reaction>
</comment>
<keyword evidence="3 6" id="KW-0812">Transmembrane</keyword>
<dbReference type="RefSeq" id="WP_065912292.1">
    <property type="nucleotide sequence ID" value="NZ_CP014915.1"/>
</dbReference>
<sequence length="357" mass="40432">MSRRNKLVLVLMLILGLGVFGYSLRDIKISILIHDFTTINLWWLAVAIGCMCVYFGLEGLIVKLLVEKRLGKYSYKSALRIPLIEQLFNGITPFSSGGQPAQLVAMLQSGVDGGRASSILLMKFVVFQAMIVINFLIALIIGFHYMVAKMSYLALFVVLGFIIHFSVIVGLLLIMFWPRFTKKLIKVVTWPLKFFMKPERVSKMAANLDNKVDLFYDESVRLLSERKLLIEVVIVTFFQLLFYYLVPYFIMLALGYSHVNAVMVTCLHILIIMVISIFPIPGGEGGAEYSFEVLFRSYITNSSKLVLAMLLWRILTYYFGIFAGIGALGVKPDPLKPHDRQKIENEEAKEKGAKTPK</sequence>
<dbReference type="KEGG" id="lpd:AYR62_07840"/>
<keyword evidence="9" id="KW-1185">Reference proteome</keyword>